<keyword evidence="3 5" id="KW-1133">Transmembrane helix</keyword>
<dbReference type="PANTHER" id="PTHR48022:SF64">
    <property type="entry name" value="MAJOR FACILITATOR SUPERFAMILY (MFS) PROFILE DOMAIN-CONTAINING PROTEIN"/>
    <property type="match status" value="1"/>
</dbReference>
<dbReference type="EMBL" id="JARVKF010000415">
    <property type="protein sequence ID" value="KAK9415527.1"/>
    <property type="molecule type" value="Genomic_DNA"/>
</dbReference>
<dbReference type="PANTHER" id="PTHR48022">
    <property type="entry name" value="PLASTIDIC GLUCOSE TRANSPORTER 4"/>
    <property type="match status" value="1"/>
</dbReference>
<evidence type="ECO:0000256" key="3">
    <source>
        <dbReference type="ARBA" id="ARBA00022989"/>
    </source>
</evidence>
<evidence type="ECO:0000256" key="5">
    <source>
        <dbReference type="SAM" id="Phobius"/>
    </source>
</evidence>
<sequence>MELAYSTQRAPLVSIYNSLWGLGALMAAWTTYGTFRIENDWAWRIPSILQTPSGILQLCLYFLIEESRWLISKERDVEAEKLVAKYHANSNAMDPMVPLEMEEIHTALRF</sequence>
<evidence type="ECO:0000256" key="1">
    <source>
        <dbReference type="ARBA" id="ARBA00004141"/>
    </source>
</evidence>
<dbReference type="SUPFAM" id="SSF103473">
    <property type="entry name" value="MFS general substrate transporter"/>
    <property type="match status" value="1"/>
</dbReference>
<organism evidence="6 7">
    <name type="scientific">Seiridium unicorne</name>
    <dbReference type="NCBI Taxonomy" id="138068"/>
    <lineage>
        <taxon>Eukaryota</taxon>
        <taxon>Fungi</taxon>
        <taxon>Dikarya</taxon>
        <taxon>Ascomycota</taxon>
        <taxon>Pezizomycotina</taxon>
        <taxon>Sordariomycetes</taxon>
        <taxon>Xylariomycetidae</taxon>
        <taxon>Amphisphaeriales</taxon>
        <taxon>Sporocadaceae</taxon>
        <taxon>Seiridium</taxon>
    </lineage>
</organism>
<dbReference type="Pfam" id="PF00083">
    <property type="entry name" value="Sugar_tr"/>
    <property type="match status" value="1"/>
</dbReference>
<evidence type="ECO:0000256" key="4">
    <source>
        <dbReference type="ARBA" id="ARBA00023136"/>
    </source>
</evidence>
<dbReference type="Proteomes" id="UP001408356">
    <property type="component" value="Unassembled WGS sequence"/>
</dbReference>
<comment type="caution">
    <text evidence="6">The sequence shown here is derived from an EMBL/GenBank/DDBJ whole genome shotgun (WGS) entry which is preliminary data.</text>
</comment>
<dbReference type="InterPro" id="IPR050360">
    <property type="entry name" value="MFS_Sugar_Transporters"/>
</dbReference>
<accession>A0ABR2ULT9</accession>
<name>A0ABR2ULT9_9PEZI</name>
<gene>
    <name evidence="6" type="ORF">SUNI508_10367</name>
</gene>
<evidence type="ECO:0000256" key="2">
    <source>
        <dbReference type="ARBA" id="ARBA00022692"/>
    </source>
</evidence>
<keyword evidence="4 5" id="KW-0472">Membrane</keyword>
<evidence type="ECO:0000313" key="6">
    <source>
        <dbReference type="EMBL" id="KAK9415527.1"/>
    </source>
</evidence>
<dbReference type="InterPro" id="IPR036259">
    <property type="entry name" value="MFS_trans_sf"/>
</dbReference>
<dbReference type="InterPro" id="IPR005828">
    <property type="entry name" value="MFS_sugar_transport-like"/>
</dbReference>
<feature type="transmembrane region" description="Helical" evidence="5">
    <location>
        <begin position="41"/>
        <end position="64"/>
    </location>
</feature>
<proteinExistence type="predicted"/>
<reference evidence="6 7" key="1">
    <citation type="journal article" date="2024" name="J. Plant Pathol.">
        <title>Sequence and assembly of the genome of Seiridium unicorne, isolate CBS 538.82, causal agent of cypress canker disease.</title>
        <authorList>
            <person name="Scali E."/>
            <person name="Rocca G.D."/>
            <person name="Danti R."/>
            <person name="Garbelotto M."/>
            <person name="Barberini S."/>
            <person name="Baroncelli R."/>
            <person name="Emiliani G."/>
        </authorList>
    </citation>
    <scope>NUCLEOTIDE SEQUENCE [LARGE SCALE GENOMIC DNA]</scope>
    <source>
        <strain evidence="6 7">BM-138-508</strain>
    </source>
</reference>
<feature type="transmembrane region" description="Helical" evidence="5">
    <location>
        <begin position="12"/>
        <end position="35"/>
    </location>
</feature>
<comment type="subcellular location">
    <subcellularLocation>
        <location evidence="1">Membrane</location>
        <topology evidence="1">Multi-pass membrane protein</topology>
    </subcellularLocation>
</comment>
<dbReference type="Gene3D" id="1.20.1250.20">
    <property type="entry name" value="MFS general substrate transporter like domains"/>
    <property type="match status" value="1"/>
</dbReference>
<protein>
    <submittedName>
        <fullName evidence="6">General substrate transporter</fullName>
    </submittedName>
</protein>
<keyword evidence="2 5" id="KW-0812">Transmembrane</keyword>
<evidence type="ECO:0000313" key="7">
    <source>
        <dbReference type="Proteomes" id="UP001408356"/>
    </source>
</evidence>
<keyword evidence="7" id="KW-1185">Reference proteome</keyword>